<evidence type="ECO:0000256" key="3">
    <source>
        <dbReference type="ARBA" id="ARBA00022989"/>
    </source>
</evidence>
<dbReference type="PANTHER" id="PTHR43027">
    <property type="entry name" value="DOXORUBICIN RESISTANCE ABC TRANSPORTER PERMEASE PROTEIN DRRC-RELATED"/>
    <property type="match status" value="1"/>
</dbReference>
<evidence type="ECO:0000256" key="2">
    <source>
        <dbReference type="ARBA" id="ARBA00022692"/>
    </source>
</evidence>
<keyword evidence="2 5" id="KW-0812">Transmembrane</keyword>
<dbReference type="Pfam" id="PF12698">
    <property type="entry name" value="ABC2_membrane_3"/>
    <property type="match status" value="1"/>
</dbReference>
<protein>
    <submittedName>
        <fullName evidence="7">ABC transporter permease</fullName>
    </submittedName>
</protein>
<gene>
    <name evidence="7" type="ORF">ACJDT4_22015</name>
</gene>
<feature type="domain" description="ABC-2 type transporter transmembrane" evidence="6">
    <location>
        <begin position="18"/>
        <end position="358"/>
    </location>
</feature>
<evidence type="ECO:0000256" key="1">
    <source>
        <dbReference type="ARBA" id="ARBA00004141"/>
    </source>
</evidence>
<accession>A0ABW8TKH7</accession>
<feature type="transmembrane region" description="Helical" evidence="5">
    <location>
        <begin position="21"/>
        <end position="43"/>
    </location>
</feature>
<evidence type="ECO:0000313" key="8">
    <source>
        <dbReference type="Proteomes" id="UP001623592"/>
    </source>
</evidence>
<feature type="transmembrane region" description="Helical" evidence="5">
    <location>
        <begin position="340"/>
        <end position="362"/>
    </location>
</feature>
<keyword evidence="3 5" id="KW-1133">Transmembrane helix</keyword>
<evidence type="ECO:0000259" key="6">
    <source>
        <dbReference type="Pfam" id="PF12698"/>
    </source>
</evidence>
<dbReference type="RefSeq" id="WP_406789747.1">
    <property type="nucleotide sequence ID" value="NZ_JBJIAA010000025.1"/>
</dbReference>
<feature type="transmembrane region" description="Helical" evidence="5">
    <location>
        <begin position="219"/>
        <end position="241"/>
    </location>
</feature>
<dbReference type="Proteomes" id="UP001623592">
    <property type="component" value="Unassembled WGS sequence"/>
</dbReference>
<feature type="transmembrane region" description="Helical" evidence="5">
    <location>
        <begin position="253"/>
        <end position="276"/>
    </location>
</feature>
<evidence type="ECO:0000313" key="7">
    <source>
        <dbReference type="EMBL" id="MFL0253084.1"/>
    </source>
</evidence>
<comment type="caution">
    <text evidence="7">The sequence shown here is derived from an EMBL/GenBank/DDBJ whole genome shotgun (WGS) entry which is preliminary data.</text>
</comment>
<keyword evidence="8" id="KW-1185">Reference proteome</keyword>
<feature type="transmembrane region" description="Helical" evidence="5">
    <location>
        <begin position="177"/>
        <end position="198"/>
    </location>
</feature>
<reference evidence="7 8" key="1">
    <citation type="submission" date="2024-11" db="EMBL/GenBank/DDBJ databases">
        <authorList>
            <person name="Heng Y.C."/>
            <person name="Lim A.C.H."/>
            <person name="Lee J.K.Y."/>
            <person name="Kittelmann S."/>
        </authorList>
    </citation>
    <scope>NUCLEOTIDE SEQUENCE [LARGE SCALE GENOMIC DNA]</scope>
    <source>
        <strain evidence="7 8">WILCCON 0114</strain>
    </source>
</reference>
<feature type="transmembrane region" description="Helical" evidence="5">
    <location>
        <begin position="288"/>
        <end position="305"/>
    </location>
</feature>
<dbReference type="PANTHER" id="PTHR43027:SF1">
    <property type="entry name" value="DOXORUBICIN RESISTANCE ABC TRANSPORTER PERMEASE PROTEIN DRRC-RELATED"/>
    <property type="match status" value="1"/>
</dbReference>
<name>A0ABW8TKH7_9CLOT</name>
<dbReference type="EMBL" id="JBJIAA010000025">
    <property type="protein sequence ID" value="MFL0253084.1"/>
    <property type="molecule type" value="Genomic_DNA"/>
</dbReference>
<organism evidence="7 8">
    <name type="scientific">Clostridium neuense</name>
    <dbReference type="NCBI Taxonomy" id="1728934"/>
    <lineage>
        <taxon>Bacteria</taxon>
        <taxon>Bacillati</taxon>
        <taxon>Bacillota</taxon>
        <taxon>Clostridia</taxon>
        <taxon>Eubacteriales</taxon>
        <taxon>Clostridiaceae</taxon>
        <taxon>Clostridium</taxon>
    </lineage>
</organism>
<evidence type="ECO:0000256" key="4">
    <source>
        <dbReference type="ARBA" id="ARBA00023136"/>
    </source>
</evidence>
<sequence length="367" mass="41305">MNMLSIIINSIKLTLKNKTVFFLEILFPVVLIFVFGIVLNGAMDNSKNFKDIKIGYYNSNDLNNAFGEIKKQGLKLGMKFYKDEKENAIKKVEDGKYTCFVEIKNNEIYLYKNDKDEFKINLVEGLMKTFVQRYNAIFKIAAVNMRALSSMNFKKIDMNLVKDVSISGKGTPGSMDYYAVTMLTYILIFSATNGFYAMSKRKEITNRIICSPVKKRDVILGKLLGNVAFAAIQILALILFSKFAFKAYWGENIGTVFFIALSEAAAVICIGMAVGFISKNCNEINTQVSTIGLVLGFLGGAFIPVKNMGKTFKLISNISPIRLINDAIFNVIYESNFTKAFMAIVICMLTVLIFMVIMSVYYERRVA</sequence>
<keyword evidence="4 5" id="KW-0472">Membrane</keyword>
<comment type="subcellular location">
    <subcellularLocation>
        <location evidence="1">Membrane</location>
        <topology evidence="1">Multi-pass membrane protein</topology>
    </subcellularLocation>
</comment>
<evidence type="ECO:0000256" key="5">
    <source>
        <dbReference type="SAM" id="Phobius"/>
    </source>
</evidence>
<dbReference type="InterPro" id="IPR052902">
    <property type="entry name" value="ABC-2_transporter"/>
</dbReference>
<dbReference type="InterPro" id="IPR013525">
    <property type="entry name" value="ABC2_TM"/>
</dbReference>
<proteinExistence type="predicted"/>